<comment type="caution">
    <text evidence="1">The sequence shown here is derived from an EMBL/GenBank/DDBJ whole genome shotgun (WGS) entry which is preliminary data.</text>
</comment>
<dbReference type="EMBL" id="JAPDGR010003305">
    <property type="protein sequence ID" value="KAJ2971760.1"/>
    <property type="molecule type" value="Genomic_DNA"/>
</dbReference>
<name>A0ACC1MXM5_9PEZI</name>
<evidence type="ECO:0000313" key="2">
    <source>
        <dbReference type="Proteomes" id="UP001143856"/>
    </source>
</evidence>
<evidence type="ECO:0000313" key="1">
    <source>
        <dbReference type="EMBL" id="KAJ2971760.1"/>
    </source>
</evidence>
<reference evidence="1" key="1">
    <citation type="submission" date="2022-10" db="EMBL/GenBank/DDBJ databases">
        <title>Genome Sequence of Xylaria curta.</title>
        <authorList>
            <person name="Buettner E."/>
        </authorList>
    </citation>
    <scope>NUCLEOTIDE SEQUENCE</scope>
    <source>
        <strain evidence="1">Babe10</strain>
    </source>
</reference>
<sequence length="173" mass="18000">MDIGGYALVIGGGSGIGEACALGFSKEGAAGVMVADINLGAAASVAKTCLAASVVPQFRVKSVHIDVTLEESVKCATRRMVEAFGRIDYCVNSAGVSIPPILPTASRVVLRTWYIVLTTTTSIVKIGVQKAAEIADADAAEFSRFLKVNVLGAFLVTRAVSAIMKVQEPRLAL</sequence>
<protein>
    <submittedName>
        <fullName evidence="1">Uncharacterized protein</fullName>
    </submittedName>
</protein>
<accession>A0ACC1MXM5</accession>
<dbReference type="Proteomes" id="UP001143856">
    <property type="component" value="Unassembled WGS sequence"/>
</dbReference>
<keyword evidence="2" id="KW-1185">Reference proteome</keyword>
<gene>
    <name evidence="1" type="ORF">NUW58_g9326</name>
</gene>
<organism evidence="1 2">
    <name type="scientific">Xylaria curta</name>
    <dbReference type="NCBI Taxonomy" id="42375"/>
    <lineage>
        <taxon>Eukaryota</taxon>
        <taxon>Fungi</taxon>
        <taxon>Dikarya</taxon>
        <taxon>Ascomycota</taxon>
        <taxon>Pezizomycotina</taxon>
        <taxon>Sordariomycetes</taxon>
        <taxon>Xylariomycetidae</taxon>
        <taxon>Xylariales</taxon>
        <taxon>Xylariaceae</taxon>
        <taxon>Xylaria</taxon>
    </lineage>
</organism>
<proteinExistence type="predicted"/>